<comment type="subcellular location">
    <subcellularLocation>
        <location evidence="12">Cytoplasmic vesicle</location>
        <location evidence="12">Phagosome membrane</location>
        <topology evidence="12">Single-pass type IV membrane protein</topology>
    </subcellularLocation>
    <subcellularLocation>
        <location evidence="9">Cytoplasmic vesicle</location>
        <location evidence="9">Secretory vesicle membrane</location>
        <topology evidence="9">Single-pass type IV membrane protein</topology>
    </subcellularLocation>
    <subcellularLocation>
        <location evidence="1">Endoplasmic reticulum membrane</location>
        <topology evidence="1">Single-pass type IV membrane protein</topology>
    </subcellularLocation>
    <subcellularLocation>
        <location evidence="8">Golgi apparatus</location>
        <location evidence="8">trans-Golgi network membrane</location>
        <topology evidence="8">Single-pass type IV membrane protein</topology>
    </subcellularLocation>
    <subcellularLocation>
        <location evidence="10">Late endosome membrane</location>
        <topology evidence="10">Single-pass type IV membrane protein</topology>
    </subcellularLocation>
    <subcellularLocation>
        <location evidence="11">Lysosome membrane</location>
        <topology evidence="11">Single-pass type IV membrane protein</topology>
    </subcellularLocation>
</comment>
<dbReference type="PROSITE" id="PS50859">
    <property type="entry name" value="LONGIN"/>
    <property type="match status" value="1"/>
</dbReference>
<evidence type="ECO:0000256" key="15">
    <source>
        <dbReference type="PROSITE-ProRule" id="PRU00290"/>
    </source>
</evidence>
<evidence type="ECO:0000256" key="11">
    <source>
        <dbReference type="ARBA" id="ARBA00037863"/>
    </source>
</evidence>
<feature type="domain" description="V-SNARE coiled-coil homology" evidence="18">
    <location>
        <begin position="125"/>
        <end position="185"/>
    </location>
</feature>
<dbReference type="Gene3D" id="3.30.450.50">
    <property type="entry name" value="Longin domain"/>
    <property type="match status" value="1"/>
</dbReference>
<comment type="similarity">
    <text evidence="2">Belongs to the synaptobrevin family.</text>
</comment>
<dbReference type="CDD" id="cd15871">
    <property type="entry name" value="R-SNARE_VAMP7"/>
    <property type="match status" value="1"/>
</dbReference>
<dbReference type="PROSITE" id="PS00417">
    <property type="entry name" value="SYNAPTOBREVIN"/>
    <property type="match status" value="1"/>
</dbReference>
<gene>
    <name evidence="20" type="primary">LOC106815819</name>
</gene>
<protein>
    <recommendedName>
        <fullName evidence="13">Vesicle-associated membrane protein 7</fullName>
    </recommendedName>
    <alternativeName>
        <fullName evidence="14">Synaptobrevin-like protein 1</fullName>
    </alternativeName>
</protein>
<proteinExistence type="inferred from homology"/>
<organism evidence="19 20">
    <name type="scientific">Priapulus caudatus</name>
    <name type="common">Priapulid worm</name>
    <dbReference type="NCBI Taxonomy" id="37621"/>
    <lineage>
        <taxon>Eukaryota</taxon>
        <taxon>Metazoa</taxon>
        <taxon>Ecdysozoa</taxon>
        <taxon>Scalidophora</taxon>
        <taxon>Priapulida</taxon>
        <taxon>Priapulimorpha</taxon>
        <taxon>Priapulimorphida</taxon>
        <taxon>Priapulidae</taxon>
        <taxon>Priapulus</taxon>
    </lineage>
</organism>
<evidence type="ECO:0000256" key="12">
    <source>
        <dbReference type="ARBA" id="ARBA00037875"/>
    </source>
</evidence>
<dbReference type="PANTHER" id="PTHR21136:SF179">
    <property type="entry name" value="VESICLE ASSOCIATED MEMBRANE PROTEIN 7-RELATED"/>
    <property type="match status" value="1"/>
</dbReference>
<keyword evidence="7 16" id="KW-0472">Membrane</keyword>
<evidence type="ECO:0000256" key="4">
    <source>
        <dbReference type="ARBA" id="ARBA00022692"/>
    </source>
</evidence>
<dbReference type="InterPro" id="IPR051097">
    <property type="entry name" value="Synaptobrevin-like_transport"/>
</dbReference>
<keyword evidence="5" id="KW-0653">Protein transport</keyword>
<feature type="transmembrane region" description="Helical" evidence="16">
    <location>
        <begin position="189"/>
        <end position="214"/>
    </location>
</feature>
<dbReference type="InterPro" id="IPR001388">
    <property type="entry name" value="Synaptobrevin-like"/>
</dbReference>
<dbReference type="RefSeq" id="XP_014675820.1">
    <property type="nucleotide sequence ID" value="XM_014820334.1"/>
</dbReference>
<keyword evidence="3" id="KW-0813">Transport</keyword>
<reference evidence="20" key="1">
    <citation type="submission" date="2025-08" db="UniProtKB">
        <authorList>
            <consortium name="RefSeq"/>
        </authorList>
    </citation>
    <scope>IDENTIFICATION</scope>
</reference>
<evidence type="ECO:0000259" key="18">
    <source>
        <dbReference type="PROSITE" id="PS50892"/>
    </source>
</evidence>
<keyword evidence="6 16" id="KW-1133">Transmembrane helix</keyword>
<evidence type="ECO:0000256" key="1">
    <source>
        <dbReference type="ARBA" id="ARBA00004163"/>
    </source>
</evidence>
<dbReference type="PANTHER" id="PTHR21136">
    <property type="entry name" value="SNARE PROTEINS"/>
    <property type="match status" value="1"/>
</dbReference>
<sequence>MPILYSVVARGVAVLAKYAGCAGNFAEVTEQILAKIPPENGKLTYSHANYLFHYVCEDRIIYMCITDDVFERSRAFLFLQEIKSRFQTMFGPRAQTALPFAFNTEFSKVLASQMKYYSDTRAVDPVSRVQTDLDELKGIMVKNIDNIAARGERLELLVDKTENLEASSVTFKKTSRSLAHSMFLKNAKLTIIIGIVIIVIIYFIVSAACGGLGWQKCVGK</sequence>
<dbReference type="SUPFAM" id="SSF64356">
    <property type="entry name" value="SNARE-like"/>
    <property type="match status" value="1"/>
</dbReference>
<evidence type="ECO:0000256" key="6">
    <source>
        <dbReference type="ARBA" id="ARBA00022989"/>
    </source>
</evidence>
<evidence type="ECO:0000256" key="8">
    <source>
        <dbReference type="ARBA" id="ARBA00037801"/>
    </source>
</evidence>
<dbReference type="CDD" id="cd14824">
    <property type="entry name" value="Longin"/>
    <property type="match status" value="1"/>
</dbReference>
<accession>A0ABM1EUE9</accession>
<evidence type="ECO:0000256" key="7">
    <source>
        <dbReference type="ARBA" id="ARBA00023136"/>
    </source>
</evidence>
<dbReference type="Proteomes" id="UP000695022">
    <property type="component" value="Unplaced"/>
</dbReference>
<evidence type="ECO:0000256" key="13">
    <source>
        <dbReference type="ARBA" id="ARBA00039269"/>
    </source>
</evidence>
<dbReference type="GeneID" id="106815819"/>
<evidence type="ECO:0000256" key="5">
    <source>
        <dbReference type="ARBA" id="ARBA00022927"/>
    </source>
</evidence>
<evidence type="ECO:0000256" key="16">
    <source>
        <dbReference type="SAM" id="Phobius"/>
    </source>
</evidence>
<evidence type="ECO:0000256" key="3">
    <source>
        <dbReference type="ARBA" id="ARBA00022448"/>
    </source>
</evidence>
<evidence type="ECO:0000313" key="19">
    <source>
        <dbReference type="Proteomes" id="UP000695022"/>
    </source>
</evidence>
<dbReference type="Pfam" id="PF13774">
    <property type="entry name" value="Longin"/>
    <property type="match status" value="1"/>
</dbReference>
<dbReference type="SMART" id="SM01270">
    <property type="entry name" value="Longin"/>
    <property type="match status" value="1"/>
</dbReference>
<evidence type="ECO:0000256" key="14">
    <source>
        <dbReference type="ARBA" id="ARBA00042194"/>
    </source>
</evidence>
<keyword evidence="19" id="KW-1185">Reference proteome</keyword>
<evidence type="ECO:0000256" key="10">
    <source>
        <dbReference type="ARBA" id="ARBA00037845"/>
    </source>
</evidence>
<evidence type="ECO:0000259" key="17">
    <source>
        <dbReference type="PROSITE" id="PS50859"/>
    </source>
</evidence>
<evidence type="ECO:0000256" key="9">
    <source>
        <dbReference type="ARBA" id="ARBA00037803"/>
    </source>
</evidence>
<dbReference type="PRINTS" id="PR00219">
    <property type="entry name" value="SYNAPTOBREVN"/>
</dbReference>
<dbReference type="SUPFAM" id="SSF58038">
    <property type="entry name" value="SNARE fusion complex"/>
    <property type="match status" value="1"/>
</dbReference>
<dbReference type="InterPro" id="IPR011012">
    <property type="entry name" value="Longin-like_dom_sf"/>
</dbReference>
<keyword evidence="4 16" id="KW-0812">Transmembrane</keyword>
<keyword evidence="15" id="KW-0175">Coiled coil</keyword>
<evidence type="ECO:0000313" key="20">
    <source>
        <dbReference type="RefSeq" id="XP_014675820.1"/>
    </source>
</evidence>
<dbReference type="InterPro" id="IPR042855">
    <property type="entry name" value="V_SNARE_CC"/>
</dbReference>
<dbReference type="Pfam" id="PF00957">
    <property type="entry name" value="Synaptobrevin"/>
    <property type="match status" value="1"/>
</dbReference>
<dbReference type="InterPro" id="IPR010908">
    <property type="entry name" value="Longin_dom"/>
</dbReference>
<dbReference type="PROSITE" id="PS50892">
    <property type="entry name" value="V_SNARE"/>
    <property type="match status" value="1"/>
</dbReference>
<name>A0ABM1EUE9_PRICU</name>
<feature type="domain" description="Longin" evidence="17">
    <location>
        <begin position="7"/>
        <end position="110"/>
    </location>
</feature>
<evidence type="ECO:0000256" key="2">
    <source>
        <dbReference type="ARBA" id="ARBA00008025"/>
    </source>
</evidence>
<dbReference type="Gene3D" id="1.20.5.110">
    <property type="match status" value="1"/>
</dbReference>